<protein>
    <submittedName>
        <fullName evidence="2">Uncharacterized protein</fullName>
    </submittedName>
</protein>
<evidence type="ECO:0000256" key="1">
    <source>
        <dbReference type="SAM" id="MobiDB-lite"/>
    </source>
</evidence>
<reference evidence="2 3" key="1">
    <citation type="submission" date="2018-12" db="EMBL/GenBank/DDBJ databases">
        <title>Venturia inaequalis Genome Resource.</title>
        <authorList>
            <person name="Lichtner F.J."/>
        </authorList>
    </citation>
    <scope>NUCLEOTIDE SEQUENCE [LARGE SCALE GENOMIC DNA]</scope>
    <source>
        <strain evidence="2 3">120213</strain>
    </source>
</reference>
<sequence>MSSNFDLSGADFSRWEALVKQLASGAKVSDTQESSTGTNINTPPTTVNDPPSVSSTRTPPAVAEENRISSSVPWKGSTYIIRHSTTSQVLTLLDGQVVLEKPGGRGHIKWDCVENGGWLGFKNPISGKYLGEDKGELVCVVGYHKSPQHFVTRPVPNGQKSNDIDLDLEKAEFFRLKH</sequence>
<comment type="caution">
    <text evidence="2">The sequence shown here is derived from an EMBL/GenBank/DDBJ whole genome shotgun (WGS) entry which is preliminary data.</text>
</comment>
<dbReference type="PANTHER" id="PTHR39697">
    <property type="entry name" value="RICIN B LECTIN DOMAIN-CONTAINING PROTEIN-RELATED"/>
    <property type="match status" value="1"/>
</dbReference>
<dbReference type="Proteomes" id="UP000447873">
    <property type="component" value="Unassembled WGS sequence"/>
</dbReference>
<dbReference type="PANTHER" id="PTHR39697:SF2">
    <property type="entry name" value="CYANOVIRIN-N DOMAIN-CONTAINING PROTEIN"/>
    <property type="match status" value="1"/>
</dbReference>
<feature type="region of interest" description="Disordered" evidence="1">
    <location>
        <begin position="25"/>
        <end position="69"/>
    </location>
</feature>
<dbReference type="AlphaFoldDB" id="A0A8H3VE41"/>
<name>A0A8H3VE41_VENIN</name>
<organism evidence="2 3">
    <name type="scientific">Venturia inaequalis</name>
    <name type="common">Apple scab fungus</name>
    <dbReference type="NCBI Taxonomy" id="5025"/>
    <lineage>
        <taxon>Eukaryota</taxon>
        <taxon>Fungi</taxon>
        <taxon>Dikarya</taxon>
        <taxon>Ascomycota</taxon>
        <taxon>Pezizomycotina</taxon>
        <taxon>Dothideomycetes</taxon>
        <taxon>Pleosporomycetidae</taxon>
        <taxon>Venturiales</taxon>
        <taxon>Venturiaceae</taxon>
        <taxon>Venturia</taxon>
    </lineage>
</organism>
<proteinExistence type="predicted"/>
<accession>A0A8H3VE41</accession>
<feature type="compositionally biased region" description="Polar residues" evidence="1">
    <location>
        <begin position="29"/>
        <end position="58"/>
    </location>
</feature>
<dbReference type="EMBL" id="WNWS01000019">
    <property type="protein sequence ID" value="KAE9987359.1"/>
    <property type="molecule type" value="Genomic_DNA"/>
</dbReference>
<evidence type="ECO:0000313" key="3">
    <source>
        <dbReference type="Proteomes" id="UP000447873"/>
    </source>
</evidence>
<gene>
    <name evidence="2" type="ORF">EG328_003083</name>
</gene>
<evidence type="ECO:0000313" key="2">
    <source>
        <dbReference type="EMBL" id="KAE9987359.1"/>
    </source>
</evidence>